<evidence type="ECO:0000259" key="2">
    <source>
        <dbReference type="PROSITE" id="PS50112"/>
    </source>
</evidence>
<dbReference type="Pfam" id="PF03707">
    <property type="entry name" value="MHYT"/>
    <property type="match status" value="2"/>
</dbReference>
<dbReference type="CDD" id="cd00130">
    <property type="entry name" value="PAS"/>
    <property type="match status" value="1"/>
</dbReference>
<dbReference type="InterPro" id="IPR000700">
    <property type="entry name" value="PAS-assoc_C"/>
</dbReference>
<comment type="caution">
    <text evidence="7">The sequence shown here is derived from an EMBL/GenBank/DDBJ whole genome shotgun (WGS) entry which is preliminary data.</text>
</comment>
<dbReference type="CDD" id="cd01949">
    <property type="entry name" value="GGDEF"/>
    <property type="match status" value="1"/>
</dbReference>
<feature type="transmembrane region" description="Helical" evidence="1">
    <location>
        <begin position="146"/>
        <end position="166"/>
    </location>
</feature>
<dbReference type="PROSITE" id="PS50112">
    <property type="entry name" value="PAS"/>
    <property type="match status" value="1"/>
</dbReference>
<sequence>MLRVLTCLRDQHNWALVVLAAVVCVSASLTAMALVRRAKKSDSRERMRWVLTAGAATGFGIWATHFIAMMAYNPGVITGYDLVRTLVSLIVAVTVTAAGIGLAAMEDRLVWRSVGGALVGLGVAGMHYTGMMALEVPAHIHWLKDLVAVSVLLGMACGAAALSVATSDRAHSLWAGTGLLVLGIVGHHFTGMGAIEMVADPARATSGLVLSPDSMSLTIAAVALAVLGLCGATILHRQKLDDVVADNERHLSVLVDAIQDYAICMLDPEGRVSNWNSGAQRFKGYTADEIVGQGFDRFYPEAQRRAGKPQKALQIARDMGRFEEEALRVRKDGSHFYAHVVLTPMFKANGTLLGFAKITRDVTQIKADRERLRQTTHNFDTALRHMSQGLCLYDAEERLILANPRVIDIFNSDPEKVVPGLPFREQIARILARTGATAEFIEARYQAHKALIAQPGGGTFISEFRDGTVVAITHRPMPDGGWVTTFDDITERRRDEARIAHMARHDGLTGLPNRDHFNTCLDQELEWGARHGQKVAAIAIDLNRFKEINDLRGHAAGDTVLKVIAERLRATCGEGEFTARLGGDEFACIKRVIDTRDLTDFIERVQTALNGPIDLDGFEVAPGGSVGVAIYPDDATQREGLMNNADLALYRAKSTHGEHVCFYEARMDEVARDRRALAKDLWQAIGRNEFSVHYQVQKAVDTQEITGYEALLRWKHPERGHVSPADFIPIAEECGAILDIGEWVLRTACAEAASWHNQAKIAVNLSPVQLGHVDLVHLVHSILIETGLSPRRLELEITESTIIGDKARALHILRQIKALGVTIAIDDFGTGYSSLDTLNSFPFDKIKIDRSFLLEAEHSPQARAIIRAILALGKSLQVPVLAEGVETVTQLELLKSEGCDEAQGYYFGRPAALVPDEAGPDIRRSA</sequence>
<dbReference type="InterPro" id="IPR029787">
    <property type="entry name" value="Nucleotide_cyclase"/>
</dbReference>
<evidence type="ECO:0000259" key="6">
    <source>
        <dbReference type="PROSITE" id="PS50924"/>
    </source>
</evidence>
<gene>
    <name evidence="7" type="ORF">PQU92_16335</name>
</gene>
<dbReference type="InterPro" id="IPR000160">
    <property type="entry name" value="GGDEF_dom"/>
</dbReference>
<keyword evidence="1" id="KW-0472">Membrane</keyword>
<dbReference type="InterPro" id="IPR035965">
    <property type="entry name" value="PAS-like_dom_sf"/>
</dbReference>
<dbReference type="NCBIfam" id="TIGR00229">
    <property type="entry name" value="sensory_box"/>
    <property type="match status" value="1"/>
</dbReference>
<dbReference type="Gene3D" id="3.30.450.20">
    <property type="entry name" value="PAS domain"/>
    <property type="match status" value="2"/>
</dbReference>
<dbReference type="InterPro" id="IPR005330">
    <property type="entry name" value="MHYT_dom"/>
</dbReference>
<dbReference type="SMART" id="SM00267">
    <property type="entry name" value="GGDEF"/>
    <property type="match status" value="1"/>
</dbReference>
<proteinExistence type="predicted"/>
<feature type="transmembrane region" description="Helical" evidence="1">
    <location>
        <begin position="173"/>
        <end position="195"/>
    </location>
</feature>
<dbReference type="InterPro" id="IPR000014">
    <property type="entry name" value="PAS"/>
</dbReference>
<dbReference type="Pfam" id="PF00563">
    <property type="entry name" value="EAL"/>
    <property type="match status" value="1"/>
</dbReference>
<feature type="transmembrane region" description="Helical" evidence="1">
    <location>
        <begin position="82"/>
        <end position="102"/>
    </location>
</feature>
<protein>
    <submittedName>
        <fullName evidence="7">EAL domain-containing protein</fullName>
    </submittedName>
</protein>
<dbReference type="SUPFAM" id="SSF55073">
    <property type="entry name" value="Nucleotide cyclase"/>
    <property type="match status" value="1"/>
</dbReference>
<evidence type="ECO:0000256" key="1">
    <source>
        <dbReference type="PROSITE-ProRule" id="PRU00244"/>
    </source>
</evidence>
<dbReference type="Proteomes" id="UP001214854">
    <property type="component" value="Unassembled WGS sequence"/>
</dbReference>
<organism evidence="7 8">
    <name type="scientific">Asticcacaulis aquaticus</name>
    <dbReference type="NCBI Taxonomy" id="2984212"/>
    <lineage>
        <taxon>Bacteria</taxon>
        <taxon>Pseudomonadati</taxon>
        <taxon>Pseudomonadota</taxon>
        <taxon>Alphaproteobacteria</taxon>
        <taxon>Caulobacterales</taxon>
        <taxon>Caulobacteraceae</taxon>
        <taxon>Asticcacaulis</taxon>
    </lineage>
</organism>
<dbReference type="Pfam" id="PF13426">
    <property type="entry name" value="PAS_9"/>
    <property type="match status" value="1"/>
</dbReference>
<dbReference type="PROSITE" id="PS50113">
    <property type="entry name" value="PAC"/>
    <property type="match status" value="1"/>
</dbReference>
<dbReference type="Pfam" id="PF12860">
    <property type="entry name" value="PAS_7"/>
    <property type="match status" value="1"/>
</dbReference>
<dbReference type="PANTHER" id="PTHR44757:SF2">
    <property type="entry name" value="BIOFILM ARCHITECTURE MAINTENANCE PROTEIN MBAA"/>
    <property type="match status" value="1"/>
</dbReference>
<dbReference type="PROSITE" id="PS50883">
    <property type="entry name" value="EAL"/>
    <property type="match status" value="1"/>
</dbReference>
<dbReference type="CDD" id="cd01948">
    <property type="entry name" value="EAL"/>
    <property type="match status" value="1"/>
</dbReference>
<feature type="domain" description="PAS" evidence="2">
    <location>
        <begin position="247"/>
        <end position="301"/>
    </location>
</feature>
<feature type="transmembrane region" description="Helical" evidence="1">
    <location>
        <begin position="12"/>
        <end position="35"/>
    </location>
</feature>
<keyword evidence="8" id="KW-1185">Reference proteome</keyword>
<feature type="domain" description="GGDEF" evidence="5">
    <location>
        <begin position="533"/>
        <end position="665"/>
    </location>
</feature>
<keyword evidence="1" id="KW-0812">Transmembrane</keyword>
<keyword evidence="1" id="KW-1133">Transmembrane helix</keyword>
<evidence type="ECO:0000313" key="7">
    <source>
        <dbReference type="EMBL" id="MDC7684854.1"/>
    </source>
</evidence>
<dbReference type="InterPro" id="IPR043128">
    <property type="entry name" value="Rev_trsase/Diguanyl_cyclase"/>
</dbReference>
<feature type="domain" description="PAC" evidence="3">
    <location>
        <begin position="322"/>
        <end position="374"/>
    </location>
</feature>
<dbReference type="Gene3D" id="3.30.70.270">
    <property type="match status" value="1"/>
</dbReference>
<feature type="transmembrane region" description="Helical" evidence="1">
    <location>
        <begin position="215"/>
        <end position="235"/>
    </location>
</feature>
<evidence type="ECO:0000259" key="3">
    <source>
        <dbReference type="PROSITE" id="PS50113"/>
    </source>
</evidence>
<dbReference type="RefSeq" id="WP_272749325.1">
    <property type="nucleotide sequence ID" value="NZ_JAQQKX010000016.1"/>
</dbReference>
<dbReference type="PROSITE" id="PS50924">
    <property type="entry name" value="MHYT"/>
    <property type="match status" value="1"/>
</dbReference>
<dbReference type="InterPro" id="IPR052155">
    <property type="entry name" value="Biofilm_reg_signaling"/>
</dbReference>
<dbReference type="SMART" id="SM00052">
    <property type="entry name" value="EAL"/>
    <property type="match status" value="1"/>
</dbReference>
<dbReference type="SMART" id="SM00091">
    <property type="entry name" value="PAS"/>
    <property type="match status" value="2"/>
</dbReference>
<name>A0ABT5HXR0_9CAUL</name>
<dbReference type="InterPro" id="IPR001633">
    <property type="entry name" value="EAL_dom"/>
</dbReference>
<evidence type="ECO:0000259" key="5">
    <source>
        <dbReference type="PROSITE" id="PS50887"/>
    </source>
</evidence>
<dbReference type="NCBIfam" id="TIGR00254">
    <property type="entry name" value="GGDEF"/>
    <property type="match status" value="1"/>
</dbReference>
<feature type="transmembrane region" description="Helical" evidence="1">
    <location>
        <begin position="114"/>
        <end position="134"/>
    </location>
</feature>
<dbReference type="SUPFAM" id="SSF55785">
    <property type="entry name" value="PYP-like sensor domain (PAS domain)"/>
    <property type="match status" value="2"/>
</dbReference>
<dbReference type="Gene3D" id="3.20.20.450">
    <property type="entry name" value="EAL domain"/>
    <property type="match status" value="1"/>
</dbReference>
<feature type="transmembrane region" description="Helical" evidence="1">
    <location>
        <begin position="47"/>
        <end position="70"/>
    </location>
</feature>
<reference evidence="7 8" key="1">
    <citation type="submission" date="2023-01" db="EMBL/GenBank/DDBJ databases">
        <title>Novel species of the genus Asticcacaulis isolated from rivers.</title>
        <authorList>
            <person name="Lu H."/>
        </authorList>
    </citation>
    <scope>NUCLEOTIDE SEQUENCE [LARGE SCALE GENOMIC DNA]</scope>
    <source>
        <strain evidence="7 8">BYS171W</strain>
    </source>
</reference>
<feature type="domain" description="MHYT" evidence="6">
    <location>
        <begin position="12"/>
        <end position="198"/>
    </location>
</feature>
<feature type="domain" description="EAL" evidence="4">
    <location>
        <begin position="674"/>
        <end position="924"/>
    </location>
</feature>
<dbReference type="Pfam" id="PF00990">
    <property type="entry name" value="GGDEF"/>
    <property type="match status" value="1"/>
</dbReference>
<dbReference type="PANTHER" id="PTHR44757">
    <property type="entry name" value="DIGUANYLATE CYCLASE DGCP"/>
    <property type="match status" value="1"/>
</dbReference>
<evidence type="ECO:0000313" key="8">
    <source>
        <dbReference type="Proteomes" id="UP001214854"/>
    </source>
</evidence>
<dbReference type="InterPro" id="IPR035919">
    <property type="entry name" value="EAL_sf"/>
</dbReference>
<dbReference type="SUPFAM" id="SSF141868">
    <property type="entry name" value="EAL domain-like"/>
    <property type="match status" value="1"/>
</dbReference>
<dbReference type="EMBL" id="JAQQKX010000016">
    <property type="protein sequence ID" value="MDC7684854.1"/>
    <property type="molecule type" value="Genomic_DNA"/>
</dbReference>
<accession>A0ABT5HXR0</accession>
<dbReference type="PROSITE" id="PS50887">
    <property type="entry name" value="GGDEF"/>
    <property type="match status" value="1"/>
</dbReference>
<evidence type="ECO:0000259" key="4">
    <source>
        <dbReference type="PROSITE" id="PS50883"/>
    </source>
</evidence>